<organism evidence="1 2">
    <name type="scientific">Malus domestica</name>
    <name type="common">Apple</name>
    <name type="synonym">Pyrus malus</name>
    <dbReference type="NCBI Taxonomy" id="3750"/>
    <lineage>
        <taxon>Eukaryota</taxon>
        <taxon>Viridiplantae</taxon>
        <taxon>Streptophyta</taxon>
        <taxon>Embryophyta</taxon>
        <taxon>Tracheophyta</taxon>
        <taxon>Spermatophyta</taxon>
        <taxon>Magnoliopsida</taxon>
        <taxon>eudicotyledons</taxon>
        <taxon>Gunneridae</taxon>
        <taxon>Pentapetalae</taxon>
        <taxon>rosids</taxon>
        <taxon>fabids</taxon>
        <taxon>Rosales</taxon>
        <taxon>Rosaceae</taxon>
        <taxon>Amygdaloideae</taxon>
        <taxon>Maleae</taxon>
        <taxon>Malus</taxon>
    </lineage>
</organism>
<accession>A0A498IC79</accession>
<protein>
    <submittedName>
        <fullName evidence="1">Uncharacterized protein</fullName>
    </submittedName>
</protein>
<proteinExistence type="predicted"/>
<comment type="caution">
    <text evidence="1">The sequence shown here is derived from an EMBL/GenBank/DDBJ whole genome shotgun (WGS) entry which is preliminary data.</text>
</comment>
<gene>
    <name evidence="1" type="ORF">DVH24_004990</name>
</gene>
<name>A0A498IC79_MALDO</name>
<sequence length="88" mass="9873">MEGIQYEAEDKIDYSPKNLLPNRRKVPNKSDVLYIEVRSISDAVITSRSYMVVDVMPFGICSLCSDCLVEGKLCTFILDDVPDDNPPS</sequence>
<evidence type="ECO:0000313" key="2">
    <source>
        <dbReference type="Proteomes" id="UP000290289"/>
    </source>
</evidence>
<evidence type="ECO:0000313" key="1">
    <source>
        <dbReference type="EMBL" id="RXH81076.1"/>
    </source>
</evidence>
<reference evidence="1 2" key="1">
    <citation type="submission" date="2018-10" db="EMBL/GenBank/DDBJ databases">
        <title>A high-quality apple genome assembly.</title>
        <authorList>
            <person name="Hu J."/>
        </authorList>
    </citation>
    <scope>NUCLEOTIDE SEQUENCE [LARGE SCALE GENOMIC DNA]</scope>
    <source>
        <strain evidence="2">cv. HFTH1</strain>
        <tissue evidence="1">Young leaf</tissue>
    </source>
</reference>
<dbReference type="Proteomes" id="UP000290289">
    <property type="component" value="Chromosome 12"/>
</dbReference>
<keyword evidence="2" id="KW-1185">Reference proteome</keyword>
<dbReference type="AlphaFoldDB" id="A0A498IC79"/>
<dbReference type="EMBL" id="RDQH01000338">
    <property type="protein sequence ID" value="RXH81076.1"/>
    <property type="molecule type" value="Genomic_DNA"/>
</dbReference>